<comment type="caution">
    <text evidence="1">The sequence shown here is derived from an EMBL/GenBank/DDBJ whole genome shotgun (WGS) entry which is preliminary data.</text>
</comment>
<organism evidence="1 2">
    <name type="scientific">Rhododendron molle</name>
    <name type="common">Chinese azalea</name>
    <name type="synonym">Azalea mollis</name>
    <dbReference type="NCBI Taxonomy" id="49168"/>
    <lineage>
        <taxon>Eukaryota</taxon>
        <taxon>Viridiplantae</taxon>
        <taxon>Streptophyta</taxon>
        <taxon>Embryophyta</taxon>
        <taxon>Tracheophyta</taxon>
        <taxon>Spermatophyta</taxon>
        <taxon>Magnoliopsida</taxon>
        <taxon>eudicotyledons</taxon>
        <taxon>Gunneridae</taxon>
        <taxon>Pentapetalae</taxon>
        <taxon>asterids</taxon>
        <taxon>Ericales</taxon>
        <taxon>Ericaceae</taxon>
        <taxon>Ericoideae</taxon>
        <taxon>Rhodoreae</taxon>
        <taxon>Rhododendron</taxon>
    </lineage>
</organism>
<accession>A0ACC0P2R7</accession>
<dbReference type="Proteomes" id="UP001062846">
    <property type="component" value="Chromosome 4"/>
</dbReference>
<proteinExistence type="predicted"/>
<keyword evidence="2" id="KW-1185">Reference proteome</keyword>
<name>A0ACC0P2R7_RHOML</name>
<dbReference type="EMBL" id="CM046391">
    <property type="protein sequence ID" value="KAI8559942.1"/>
    <property type="molecule type" value="Genomic_DNA"/>
</dbReference>
<evidence type="ECO:0000313" key="1">
    <source>
        <dbReference type="EMBL" id="KAI8559942.1"/>
    </source>
</evidence>
<reference evidence="1" key="1">
    <citation type="submission" date="2022-02" db="EMBL/GenBank/DDBJ databases">
        <title>Plant Genome Project.</title>
        <authorList>
            <person name="Zhang R.-G."/>
        </authorList>
    </citation>
    <scope>NUCLEOTIDE SEQUENCE</scope>
    <source>
        <strain evidence="1">AT1</strain>
    </source>
</reference>
<gene>
    <name evidence="1" type="ORF">RHMOL_Rhmol04G0215800</name>
</gene>
<protein>
    <submittedName>
        <fullName evidence="1">Uncharacterized protein</fullName>
    </submittedName>
</protein>
<sequence>MGTIDSQLQELNTKFKEDTIELLILSTTLDPRDGYKSFKVEDICKLAEKYYPSDFTTRLCNRMEDDFLESLLITYIEKDIAKSFDADSIIDAFNDMKEHRIQFKMPHFSR</sequence>
<evidence type="ECO:0000313" key="2">
    <source>
        <dbReference type="Proteomes" id="UP001062846"/>
    </source>
</evidence>